<dbReference type="EC" id="1.5.1.3" evidence="3"/>
<dbReference type="PANTHER" id="PTHR48069:SF6">
    <property type="entry name" value="DIHYDROFOLATE REDUCTASE"/>
    <property type="match status" value="1"/>
</dbReference>
<comment type="caution">
    <text evidence="13">The sequence shown here is derived from an EMBL/GenBank/DDBJ whole genome shotgun (WGS) entry which is preliminary data.</text>
</comment>
<evidence type="ECO:0000256" key="9">
    <source>
        <dbReference type="ARBA" id="ARBA00048873"/>
    </source>
</evidence>
<dbReference type="PROSITE" id="PS00075">
    <property type="entry name" value="DHFR_1"/>
    <property type="match status" value="1"/>
</dbReference>
<evidence type="ECO:0000313" key="14">
    <source>
        <dbReference type="Proteomes" id="UP001460270"/>
    </source>
</evidence>
<gene>
    <name evidence="13" type="ORF">WMY93_004566</name>
</gene>
<dbReference type="GO" id="GO:0005739">
    <property type="term" value="C:mitochondrion"/>
    <property type="evidence" value="ECO:0007669"/>
    <property type="project" value="TreeGrafter"/>
</dbReference>
<evidence type="ECO:0000256" key="7">
    <source>
        <dbReference type="ARBA" id="ARBA00022857"/>
    </source>
</evidence>
<organism evidence="13 14">
    <name type="scientific">Mugilogobius chulae</name>
    <name type="common">yellowstripe goby</name>
    <dbReference type="NCBI Taxonomy" id="88201"/>
    <lineage>
        <taxon>Eukaryota</taxon>
        <taxon>Metazoa</taxon>
        <taxon>Chordata</taxon>
        <taxon>Craniata</taxon>
        <taxon>Vertebrata</taxon>
        <taxon>Euteleostomi</taxon>
        <taxon>Actinopterygii</taxon>
        <taxon>Neopterygii</taxon>
        <taxon>Teleostei</taxon>
        <taxon>Neoteleostei</taxon>
        <taxon>Acanthomorphata</taxon>
        <taxon>Gobiaria</taxon>
        <taxon>Gobiiformes</taxon>
        <taxon>Gobioidei</taxon>
        <taxon>Gobiidae</taxon>
        <taxon>Gobionellinae</taxon>
        <taxon>Mugilogobius</taxon>
    </lineage>
</organism>
<dbReference type="InterPro" id="IPR001796">
    <property type="entry name" value="DHFR_dom"/>
</dbReference>
<dbReference type="GO" id="GO:0031427">
    <property type="term" value="P:response to methotrexate"/>
    <property type="evidence" value="ECO:0007669"/>
    <property type="project" value="UniProtKB-KW"/>
</dbReference>
<dbReference type="SUPFAM" id="SSF53597">
    <property type="entry name" value="Dihydrofolate reductase-like"/>
    <property type="match status" value="1"/>
</dbReference>
<dbReference type="PANTHER" id="PTHR48069">
    <property type="entry name" value="DIHYDROFOLATE REDUCTASE"/>
    <property type="match status" value="1"/>
</dbReference>
<keyword evidence="14" id="KW-1185">Reference proteome</keyword>
<dbReference type="GO" id="GO:0046654">
    <property type="term" value="P:tetrahydrofolate biosynthetic process"/>
    <property type="evidence" value="ECO:0007669"/>
    <property type="project" value="InterPro"/>
</dbReference>
<keyword evidence="8" id="KW-0560">Oxidoreductase</keyword>
<evidence type="ECO:0000256" key="2">
    <source>
        <dbReference type="ARBA" id="ARBA00009539"/>
    </source>
</evidence>
<dbReference type="InterPro" id="IPR024072">
    <property type="entry name" value="DHFR-like_dom_sf"/>
</dbReference>
<dbReference type="GO" id="GO:0050661">
    <property type="term" value="F:NADP binding"/>
    <property type="evidence" value="ECO:0007669"/>
    <property type="project" value="InterPro"/>
</dbReference>
<dbReference type="Gene3D" id="3.40.430.10">
    <property type="entry name" value="Dihydrofolate Reductase, subunit A"/>
    <property type="match status" value="1"/>
</dbReference>
<dbReference type="GO" id="GO:0046452">
    <property type="term" value="P:dihydrofolate metabolic process"/>
    <property type="evidence" value="ECO:0007669"/>
    <property type="project" value="TreeGrafter"/>
</dbReference>
<dbReference type="AlphaFoldDB" id="A0AAW0PNW9"/>
<evidence type="ECO:0000313" key="13">
    <source>
        <dbReference type="EMBL" id="KAK7933670.1"/>
    </source>
</evidence>
<evidence type="ECO:0000259" key="12">
    <source>
        <dbReference type="PROSITE" id="PS51330"/>
    </source>
</evidence>
<feature type="domain" description="DHFR" evidence="12">
    <location>
        <begin position="45"/>
        <end position="247"/>
    </location>
</feature>
<evidence type="ECO:0000256" key="5">
    <source>
        <dbReference type="ARBA" id="ARBA00022563"/>
    </source>
</evidence>
<dbReference type="EMBL" id="JBBPFD010000003">
    <property type="protein sequence ID" value="KAK7933670.1"/>
    <property type="molecule type" value="Genomic_DNA"/>
</dbReference>
<keyword evidence="5" id="KW-0554">One-carbon metabolism</keyword>
<evidence type="ECO:0000256" key="11">
    <source>
        <dbReference type="SAM" id="MobiDB-lite"/>
    </source>
</evidence>
<evidence type="ECO:0000256" key="10">
    <source>
        <dbReference type="RuleBase" id="RU004474"/>
    </source>
</evidence>
<name>A0AAW0PNW9_9GOBI</name>
<feature type="region of interest" description="Disordered" evidence="11">
    <location>
        <begin position="54"/>
        <end position="76"/>
    </location>
</feature>
<dbReference type="GO" id="GO:0046655">
    <property type="term" value="P:folic acid metabolic process"/>
    <property type="evidence" value="ECO:0007669"/>
    <property type="project" value="TreeGrafter"/>
</dbReference>
<dbReference type="CDD" id="cd00209">
    <property type="entry name" value="DHFR"/>
    <property type="match status" value="1"/>
</dbReference>
<evidence type="ECO:0000256" key="8">
    <source>
        <dbReference type="ARBA" id="ARBA00023002"/>
    </source>
</evidence>
<comment type="catalytic activity">
    <reaction evidence="9">
        <text>(6S)-5,6,7,8-tetrahydrofolate + NADP(+) = 7,8-dihydrofolate + NADPH + H(+)</text>
        <dbReference type="Rhea" id="RHEA:15009"/>
        <dbReference type="ChEBI" id="CHEBI:15378"/>
        <dbReference type="ChEBI" id="CHEBI:57451"/>
        <dbReference type="ChEBI" id="CHEBI:57453"/>
        <dbReference type="ChEBI" id="CHEBI:57783"/>
        <dbReference type="ChEBI" id="CHEBI:58349"/>
        <dbReference type="EC" id="1.5.1.3"/>
    </reaction>
</comment>
<dbReference type="GO" id="GO:0006730">
    <property type="term" value="P:one-carbon metabolic process"/>
    <property type="evidence" value="ECO:0007669"/>
    <property type="project" value="UniProtKB-KW"/>
</dbReference>
<dbReference type="Proteomes" id="UP001460270">
    <property type="component" value="Unassembled WGS sequence"/>
</dbReference>
<dbReference type="PRINTS" id="PR00070">
    <property type="entry name" value="DHFR"/>
</dbReference>
<evidence type="ECO:0000256" key="4">
    <source>
        <dbReference type="ARBA" id="ARBA00018886"/>
    </source>
</evidence>
<comment type="similarity">
    <text evidence="2 10">Belongs to the dihydrofolate reductase family.</text>
</comment>
<reference evidence="14" key="1">
    <citation type="submission" date="2024-04" db="EMBL/GenBank/DDBJ databases">
        <title>Salinicola lusitanus LLJ914,a marine bacterium isolated from the Okinawa Trough.</title>
        <authorList>
            <person name="Li J."/>
        </authorList>
    </citation>
    <scope>NUCLEOTIDE SEQUENCE [LARGE SCALE GENOMIC DNA]</scope>
</reference>
<sequence length="251" mass="28264">MVQDPQGSPDPTLRTTALRNWSLASSFPRSSTRPVPGERALIPGRLCSFCARGESADPGHTRSHVPGPERHRGRCPDLGIGKNGELPWPRLNNEFKHFRRLTSTSSEPGRQNVVLMGRKTWFSIPEKNRPLNNRINIVLSRELTAPPPGAHHLCSDFSSALDLIRTQLDQTVDQVWVIGGSSLYKELLQTSGLKRLFVTRILQQFDCDTFLPQISLDQYKLLPQFPGVSSELQEENGVQYKYEVYESLDSN</sequence>
<protein>
    <recommendedName>
        <fullName evidence="4">Dihydrofolate reductase</fullName>
        <ecNumber evidence="3">1.5.1.3</ecNumber>
    </recommendedName>
</protein>
<proteinExistence type="inferred from homology"/>
<dbReference type="FunFam" id="3.40.430.10:FF:000002">
    <property type="entry name" value="Dihydrofolate reductase"/>
    <property type="match status" value="1"/>
</dbReference>
<keyword evidence="7" id="KW-0521">NADP</keyword>
<dbReference type="PROSITE" id="PS51330">
    <property type="entry name" value="DHFR_2"/>
    <property type="match status" value="1"/>
</dbReference>
<evidence type="ECO:0000256" key="1">
    <source>
        <dbReference type="ARBA" id="ARBA00004903"/>
    </source>
</evidence>
<accession>A0AAW0PNW9</accession>
<comment type="pathway">
    <text evidence="1">Cofactor biosynthesis; tetrahydrofolate biosynthesis; 5,6,7,8-tetrahydrofolate from 7,8-dihydrofolate: step 1/1.</text>
</comment>
<dbReference type="InterPro" id="IPR012259">
    <property type="entry name" value="DHFR"/>
</dbReference>
<dbReference type="GO" id="GO:0004146">
    <property type="term" value="F:dihydrofolate reductase activity"/>
    <property type="evidence" value="ECO:0007669"/>
    <property type="project" value="UniProtKB-EC"/>
</dbReference>
<evidence type="ECO:0000256" key="6">
    <source>
        <dbReference type="ARBA" id="ARBA00022609"/>
    </source>
</evidence>
<dbReference type="InterPro" id="IPR017925">
    <property type="entry name" value="DHFR_CS"/>
</dbReference>
<dbReference type="Pfam" id="PF00186">
    <property type="entry name" value="DHFR_1"/>
    <property type="match status" value="1"/>
</dbReference>
<evidence type="ECO:0000256" key="3">
    <source>
        <dbReference type="ARBA" id="ARBA00012856"/>
    </source>
</evidence>
<keyword evidence="6" id="KW-0487">Methotrexate resistance</keyword>